<protein>
    <submittedName>
        <fullName evidence="1">Uncharacterized protein</fullName>
    </submittedName>
</protein>
<name>A0A291BUY6_BROTH</name>
<dbReference type="RefSeq" id="WP_096699173.1">
    <property type="nucleotide sequence ID" value="NZ_CP023483.1"/>
</dbReference>
<dbReference type="KEGG" id="bths:CNY62_00840"/>
<organism evidence="1 2">
    <name type="scientific">Brochothrix thermosphacta</name>
    <name type="common">Microbacterium thermosphactum</name>
    <dbReference type="NCBI Taxonomy" id="2756"/>
    <lineage>
        <taxon>Bacteria</taxon>
        <taxon>Bacillati</taxon>
        <taxon>Bacillota</taxon>
        <taxon>Bacilli</taxon>
        <taxon>Bacillales</taxon>
        <taxon>Listeriaceae</taxon>
        <taxon>Brochothrix</taxon>
    </lineage>
</organism>
<accession>A0A291BUY6</accession>
<reference evidence="1 2" key="1">
    <citation type="submission" date="2017-09" db="EMBL/GenBank/DDBJ databases">
        <title>Complete Genome Sequences of Two Strains of the Meat Spoilage Bacterium Brochothrix thermosphacta Isolated from Ground Chicken.</title>
        <authorList>
            <person name="Paoli G.C."/>
            <person name="Wijey C."/>
            <person name="Chen C.-Y."/>
            <person name="Nguyen L."/>
            <person name="Yan X."/>
            <person name="Irwin P.L."/>
        </authorList>
    </citation>
    <scope>NUCLEOTIDE SEQUENCE [LARGE SCALE GENOMIC DNA]</scope>
    <source>
        <strain evidence="1 2">BI</strain>
    </source>
</reference>
<gene>
    <name evidence="1" type="ORF">CNY62_00840</name>
</gene>
<dbReference type="AlphaFoldDB" id="A0A291BUY6"/>
<evidence type="ECO:0000313" key="2">
    <source>
        <dbReference type="Proteomes" id="UP000243591"/>
    </source>
</evidence>
<sequence length="83" mass="9748">MTGLRKLHLQYLQVQALKKSSLNSTRLNEQKKVLRKLFLKPYLLFSNKEVDPKKESLAKYFNHLSVIVNNDRLYKSAKNTVKV</sequence>
<dbReference type="EMBL" id="CP023483">
    <property type="protein sequence ID" value="ATF25037.1"/>
    <property type="molecule type" value="Genomic_DNA"/>
</dbReference>
<dbReference type="Proteomes" id="UP000243591">
    <property type="component" value="Chromosome"/>
</dbReference>
<proteinExistence type="predicted"/>
<keyword evidence="2" id="KW-1185">Reference proteome</keyword>
<evidence type="ECO:0000313" key="1">
    <source>
        <dbReference type="EMBL" id="ATF25037.1"/>
    </source>
</evidence>